<comment type="caution">
    <text evidence="11">The sequence shown here is derived from an EMBL/GenBank/DDBJ whole genome shotgun (WGS) entry which is preliminary data.</text>
</comment>
<sequence length="391" mass="44879">MTEKAYRYRFYPTPEQEVLLRRTLGCVRLVYNKALAVRTQSWYEEKKRVSYSETSSMLTEWKKLEELDFLNDVSCVPLQQSLRHLQTAFTNFFVGRAKYPNFKKKRNGGSAEFTKSAFKFKAGLVYLAKCKEPLPIRWSRQLSQGCTPSTITVKLDPSGRWFVSLRVNDPTDHKLKPVDKKVGIDLGISSLFTTSDGVKVSNPKHFDKLYKKLRPAQKSLSRKIKGSKNREKARVKVARIQARIADCRRDHTHKLTTQLIRENQTIVVEDLAVKNMVKNHKLARAISDANWGEFVRQLTYKAEWYGRELIKIDRWFPSSKRCSNCGYIAEKMALNIRAWDCPKCNSRHDRDLNASINILAAGLAVSVCGATVRPEQSKSRKAGAKKQKPKS</sequence>
<keyword evidence="6" id="KW-0238">DNA-binding</keyword>
<gene>
    <name evidence="11" type="ORF">VB854_17085</name>
</gene>
<evidence type="ECO:0000313" key="11">
    <source>
        <dbReference type="EMBL" id="MEA5520659.1"/>
    </source>
</evidence>
<evidence type="ECO:0000259" key="9">
    <source>
        <dbReference type="Pfam" id="PF07282"/>
    </source>
</evidence>
<feature type="domain" description="Transposase putative helix-turn-helix" evidence="10">
    <location>
        <begin position="1"/>
        <end position="47"/>
    </location>
</feature>
<evidence type="ECO:0000256" key="6">
    <source>
        <dbReference type="ARBA" id="ARBA00023125"/>
    </source>
</evidence>
<accession>A0ABU5U0D9</accession>
<dbReference type="Pfam" id="PF01385">
    <property type="entry name" value="OrfB_IS605"/>
    <property type="match status" value="1"/>
</dbReference>
<evidence type="ECO:0000256" key="5">
    <source>
        <dbReference type="ARBA" id="ARBA00022833"/>
    </source>
</evidence>
<keyword evidence="11" id="KW-0378">Hydrolase</keyword>
<dbReference type="RefSeq" id="WP_323218824.1">
    <property type="nucleotide sequence ID" value="NZ_JAYGHT010000087.1"/>
</dbReference>
<feature type="domain" description="Probable transposase IS891/IS1136/IS1341" evidence="8">
    <location>
        <begin position="165"/>
        <end position="279"/>
    </location>
</feature>
<dbReference type="Pfam" id="PF12323">
    <property type="entry name" value="HTH_OrfB_IS605"/>
    <property type="match status" value="1"/>
</dbReference>
<reference evidence="11 12" key="1">
    <citation type="submission" date="2023-12" db="EMBL/GenBank/DDBJ databases">
        <title>Baltic Sea Cyanobacteria.</title>
        <authorList>
            <person name="Delbaje E."/>
            <person name="Fewer D.P."/>
            <person name="Shishido T.K."/>
        </authorList>
    </citation>
    <scope>NUCLEOTIDE SEQUENCE [LARGE SCALE GENOMIC DNA]</scope>
    <source>
        <strain evidence="11 12">CCNP 1315</strain>
    </source>
</reference>
<protein>
    <submittedName>
        <fullName evidence="11">RNA-guided endonuclease TnpB family protein</fullName>
    </submittedName>
</protein>
<proteinExistence type="inferred from homology"/>
<dbReference type="EMBL" id="JAYGHT010000087">
    <property type="protein sequence ID" value="MEA5520659.1"/>
    <property type="molecule type" value="Genomic_DNA"/>
</dbReference>
<evidence type="ECO:0000256" key="2">
    <source>
        <dbReference type="ARBA" id="ARBA00011044"/>
    </source>
</evidence>
<dbReference type="InterPro" id="IPR010095">
    <property type="entry name" value="Cas12f1-like_TNB"/>
</dbReference>
<keyword evidence="7" id="KW-0233">DNA recombination</keyword>
<dbReference type="PANTHER" id="PTHR30405:SF25">
    <property type="entry name" value="RNA-GUIDED DNA ENDONUCLEASE INSQ-RELATED"/>
    <property type="match status" value="1"/>
</dbReference>
<comment type="similarity">
    <text evidence="1">In the C-terminal section; belongs to the transposase 35 family.</text>
</comment>
<evidence type="ECO:0000256" key="1">
    <source>
        <dbReference type="ARBA" id="ARBA00008761"/>
    </source>
</evidence>
<keyword evidence="3" id="KW-0815">Transposition</keyword>
<evidence type="ECO:0000259" key="8">
    <source>
        <dbReference type="Pfam" id="PF01385"/>
    </source>
</evidence>
<keyword evidence="5" id="KW-0862">Zinc</keyword>
<dbReference type="NCBIfam" id="TIGR01766">
    <property type="entry name" value="IS200/IS605 family accessory protein TnpB-like domain"/>
    <property type="match status" value="1"/>
</dbReference>
<keyword evidence="12" id="KW-1185">Reference proteome</keyword>
<organism evidence="11 12">
    <name type="scientific">Limnoraphis robusta CCNP1315</name>
    <dbReference type="NCBI Taxonomy" id="3110306"/>
    <lineage>
        <taxon>Bacteria</taxon>
        <taxon>Bacillati</taxon>
        <taxon>Cyanobacteriota</taxon>
        <taxon>Cyanophyceae</taxon>
        <taxon>Oscillatoriophycideae</taxon>
        <taxon>Oscillatoriales</taxon>
        <taxon>Sirenicapillariaceae</taxon>
        <taxon>Limnoraphis</taxon>
    </lineage>
</organism>
<dbReference type="InterPro" id="IPR021027">
    <property type="entry name" value="Transposase_put_HTH"/>
</dbReference>
<evidence type="ECO:0000256" key="4">
    <source>
        <dbReference type="ARBA" id="ARBA00022723"/>
    </source>
</evidence>
<evidence type="ECO:0000256" key="7">
    <source>
        <dbReference type="ARBA" id="ARBA00023172"/>
    </source>
</evidence>
<keyword evidence="11" id="KW-0255">Endonuclease</keyword>
<evidence type="ECO:0000259" key="10">
    <source>
        <dbReference type="Pfam" id="PF12323"/>
    </source>
</evidence>
<evidence type="ECO:0000256" key="3">
    <source>
        <dbReference type="ARBA" id="ARBA00022578"/>
    </source>
</evidence>
<dbReference type="NCBIfam" id="NF040570">
    <property type="entry name" value="guided_TnpB"/>
    <property type="match status" value="1"/>
</dbReference>
<dbReference type="Pfam" id="PF07282">
    <property type="entry name" value="Cas12f1-like_TNB"/>
    <property type="match status" value="1"/>
</dbReference>
<dbReference type="InterPro" id="IPR051399">
    <property type="entry name" value="RNA-guided_DNA_endo/Transpos"/>
</dbReference>
<keyword evidence="4" id="KW-0479">Metal-binding</keyword>
<dbReference type="InterPro" id="IPR001959">
    <property type="entry name" value="Transposase"/>
</dbReference>
<dbReference type="PANTHER" id="PTHR30405">
    <property type="entry name" value="TRANSPOSASE"/>
    <property type="match status" value="1"/>
</dbReference>
<comment type="similarity">
    <text evidence="2">In the N-terminal section; belongs to the transposase 2 family.</text>
</comment>
<dbReference type="GO" id="GO:0004519">
    <property type="term" value="F:endonuclease activity"/>
    <property type="evidence" value="ECO:0007669"/>
    <property type="project" value="UniProtKB-KW"/>
</dbReference>
<evidence type="ECO:0000313" key="12">
    <source>
        <dbReference type="Proteomes" id="UP001301728"/>
    </source>
</evidence>
<name>A0ABU5U0D9_9CYAN</name>
<dbReference type="Proteomes" id="UP001301728">
    <property type="component" value="Unassembled WGS sequence"/>
</dbReference>
<keyword evidence="11" id="KW-0540">Nuclease</keyword>
<feature type="domain" description="Cas12f1-like TNB" evidence="9">
    <location>
        <begin position="291"/>
        <end position="358"/>
    </location>
</feature>